<name>B9BP99_9BURK</name>
<comment type="caution">
    <text evidence="1">The sequence shown here is derived from an EMBL/GenBank/DDBJ whole genome shotgun (WGS) entry which is preliminary data.</text>
</comment>
<accession>B9BP99</accession>
<reference evidence="1 2" key="1">
    <citation type="journal article" date="2012" name="J. Bacteriol.">
        <title>Draft Genome Sequence Determination for Cystic Fibrosis and Chronic Granulomatous Disease Burkholderia multivorans Isolates.</title>
        <authorList>
            <person name="Varga J.J."/>
            <person name="Losada L."/>
            <person name="Zelazny A.M."/>
            <person name="Brinkac L."/>
            <person name="Harkins D."/>
            <person name="Radune D."/>
            <person name="Hostetler J."/>
            <person name="Sampaio E.P."/>
            <person name="Ronning C.M."/>
            <person name="Nierman W.C."/>
            <person name="Greenberg D.E."/>
            <person name="Holland S.M."/>
            <person name="Goldberg J.B."/>
        </authorList>
    </citation>
    <scope>NUCLEOTIDE SEQUENCE [LARGE SCALE GENOMIC DNA]</scope>
    <source>
        <strain evidence="1 2">CGD2</strain>
    </source>
</reference>
<protein>
    <submittedName>
        <fullName evidence="1">Uncharacterized protein</fullName>
    </submittedName>
</protein>
<dbReference type="EMBL" id="ACFC01000004">
    <property type="protein sequence ID" value="EEE07417.1"/>
    <property type="molecule type" value="Genomic_DNA"/>
</dbReference>
<evidence type="ECO:0000313" key="1">
    <source>
        <dbReference type="EMBL" id="EEE07417.1"/>
    </source>
</evidence>
<dbReference type="Proteomes" id="UP000004535">
    <property type="component" value="Unassembled WGS sequence"/>
</dbReference>
<proteinExistence type="predicted"/>
<gene>
    <name evidence="1" type="ORF">BURMUCGD2_6520</name>
</gene>
<sequence length="37" mass="3799">MQKAPMRAIVGSSNRESVEWAIAGAGPAAWCVARIGG</sequence>
<organism evidence="1 2">
    <name type="scientific">Burkholderia multivorans CGD2</name>
    <dbReference type="NCBI Taxonomy" id="513052"/>
    <lineage>
        <taxon>Bacteria</taxon>
        <taxon>Pseudomonadati</taxon>
        <taxon>Pseudomonadota</taxon>
        <taxon>Betaproteobacteria</taxon>
        <taxon>Burkholderiales</taxon>
        <taxon>Burkholderiaceae</taxon>
        <taxon>Burkholderia</taxon>
        <taxon>Burkholderia cepacia complex</taxon>
    </lineage>
</organism>
<evidence type="ECO:0000313" key="2">
    <source>
        <dbReference type="Proteomes" id="UP000004535"/>
    </source>
</evidence>
<dbReference type="AlphaFoldDB" id="B9BP99"/>